<protein>
    <submittedName>
        <fullName evidence="8">Uncharacterized protein</fullName>
    </submittedName>
</protein>
<evidence type="ECO:0000256" key="5">
    <source>
        <dbReference type="PROSITE-ProRule" id="PRU00024"/>
    </source>
</evidence>
<dbReference type="Proteomes" id="UP000683360">
    <property type="component" value="Unassembled WGS sequence"/>
</dbReference>
<gene>
    <name evidence="8" type="ORF">MEDL_65315</name>
</gene>
<evidence type="ECO:0000259" key="6">
    <source>
        <dbReference type="PROSITE" id="PS50089"/>
    </source>
</evidence>
<dbReference type="Pfam" id="PF13445">
    <property type="entry name" value="zf-RING_UBOX"/>
    <property type="match status" value="1"/>
</dbReference>
<evidence type="ECO:0000313" key="8">
    <source>
        <dbReference type="EMBL" id="CAG2253787.1"/>
    </source>
</evidence>
<dbReference type="AlphaFoldDB" id="A0A8S3VJI9"/>
<dbReference type="PROSITE" id="PS50089">
    <property type="entry name" value="ZF_RING_2"/>
    <property type="match status" value="1"/>
</dbReference>
<reference evidence="8" key="1">
    <citation type="submission" date="2021-03" db="EMBL/GenBank/DDBJ databases">
        <authorList>
            <person name="Bekaert M."/>
        </authorList>
    </citation>
    <scope>NUCLEOTIDE SEQUENCE</scope>
</reference>
<dbReference type="PROSITE" id="PS00518">
    <property type="entry name" value="ZF_RING_1"/>
    <property type="match status" value="1"/>
</dbReference>
<dbReference type="InterPro" id="IPR027370">
    <property type="entry name" value="Znf-RING_euk"/>
</dbReference>
<dbReference type="EMBL" id="CAJPWZ010003168">
    <property type="protein sequence ID" value="CAG2253787.1"/>
    <property type="molecule type" value="Genomic_DNA"/>
</dbReference>
<dbReference type="SMART" id="SM00184">
    <property type="entry name" value="RING"/>
    <property type="match status" value="1"/>
</dbReference>
<proteinExistence type="predicted"/>
<dbReference type="OrthoDB" id="6115001at2759"/>
<dbReference type="PANTHER" id="PTHR25462:SF296">
    <property type="entry name" value="MEIOTIC P26, ISOFORM F"/>
    <property type="match status" value="1"/>
</dbReference>
<evidence type="ECO:0000256" key="3">
    <source>
        <dbReference type="ARBA" id="ARBA00022771"/>
    </source>
</evidence>
<keyword evidence="2" id="KW-0479">Metal-binding</keyword>
<dbReference type="InterPro" id="IPR047153">
    <property type="entry name" value="TRIM45/56/19-like"/>
</dbReference>
<sequence length="570" mass="65105">MASPINPEFLNEDLTTCPICLEQMTVPKCLPCLHSFCETCIVAYCEHFTAASGNQQTLECPVCRSELNYTKQKGTSETLLVSPEKWVQSLPLNFLIVELLERKKFESTSKMCFSCERLGEKSGANNFCKDCGELLCEMCTKYHRANKLTATHNIHLFTELSRDELKNFKQCCNWHPGEMLKLYCCDHEIECCSLCVSVDHRKCETVQTIEIAAKDICESDLPKNIKETLVCNKQKLKILRERFIEDSKKYEDQVLSIVEELNDFRRDIKIKVDIISDKLTAELTQFSENSDRKHRSMVVELDSRIASIDNELSIFATVFEKASNVQIMATLKELEKKSPLHTKFTNHITNNYSHSHLTSNVSKELGKINNALKKNLEYSPYDLASDEHGYIALLNEEEGTIEFLNEKTLIIDQRISVSKKSYGISLKEKFLVVRQDERIECYDRLKGTLYSKVEGLPGLDSLNLPEGESGSFIYTDHTFEDVRAVETDDKGNVYYADNEADKIGVMSFDGSRSYAFEVQEELTRPAGLCLSKDQKNLLVTKDMGKTIYMYEIEKDGDLEVEADEKNPRGN</sequence>
<dbReference type="InterPro" id="IPR017907">
    <property type="entry name" value="Znf_RING_CS"/>
</dbReference>
<evidence type="ECO:0000259" key="7">
    <source>
        <dbReference type="PROSITE" id="PS50119"/>
    </source>
</evidence>
<keyword evidence="1" id="KW-0597">Phosphoprotein</keyword>
<comment type="caution">
    <text evidence="8">The sequence shown here is derived from an EMBL/GenBank/DDBJ whole genome shotgun (WGS) entry which is preliminary data.</text>
</comment>
<feature type="domain" description="B box-type" evidence="7">
    <location>
        <begin position="107"/>
        <end position="157"/>
    </location>
</feature>
<dbReference type="SUPFAM" id="SSF101898">
    <property type="entry name" value="NHL repeat"/>
    <property type="match status" value="1"/>
</dbReference>
<dbReference type="InterPro" id="IPR000315">
    <property type="entry name" value="Znf_B-box"/>
</dbReference>
<accession>A0A8S3VJI9</accession>
<organism evidence="8 9">
    <name type="scientific">Mytilus edulis</name>
    <name type="common">Blue mussel</name>
    <dbReference type="NCBI Taxonomy" id="6550"/>
    <lineage>
        <taxon>Eukaryota</taxon>
        <taxon>Metazoa</taxon>
        <taxon>Spiralia</taxon>
        <taxon>Lophotrochozoa</taxon>
        <taxon>Mollusca</taxon>
        <taxon>Bivalvia</taxon>
        <taxon>Autobranchia</taxon>
        <taxon>Pteriomorphia</taxon>
        <taxon>Mytilida</taxon>
        <taxon>Mytiloidea</taxon>
        <taxon>Mytilidae</taxon>
        <taxon>Mytilinae</taxon>
        <taxon>Mytilus</taxon>
    </lineage>
</organism>
<dbReference type="InterPro" id="IPR011042">
    <property type="entry name" value="6-blade_b-propeller_TolB-like"/>
</dbReference>
<dbReference type="Gene3D" id="3.30.40.10">
    <property type="entry name" value="Zinc/RING finger domain, C3HC4 (zinc finger)"/>
    <property type="match status" value="1"/>
</dbReference>
<dbReference type="InterPro" id="IPR013083">
    <property type="entry name" value="Znf_RING/FYVE/PHD"/>
</dbReference>
<dbReference type="SUPFAM" id="SSF57845">
    <property type="entry name" value="B-box zinc-binding domain"/>
    <property type="match status" value="1"/>
</dbReference>
<evidence type="ECO:0000256" key="4">
    <source>
        <dbReference type="ARBA" id="ARBA00022833"/>
    </source>
</evidence>
<dbReference type="GO" id="GO:0008270">
    <property type="term" value="F:zinc ion binding"/>
    <property type="evidence" value="ECO:0007669"/>
    <property type="project" value="UniProtKB-KW"/>
</dbReference>
<keyword evidence="9" id="KW-1185">Reference proteome</keyword>
<dbReference type="InterPro" id="IPR001841">
    <property type="entry name" value="Znf_RING"/>
</dbReference>
<name>A0A8S3VJI9_MYTED</name>
<dbReference type="PANTHER" id="PTHR25462">
    <property type="entry name" value="BONUS, ISOFORM C-RELATED"/>
    <property type="match status" value="1"/>
</dbReference>
<dbReference type="SUPFAM" id="SSF57850">
    <property type="entry name" value="RING/U-box"/>
    <property type="match status" value="1"/>
</dbReference>
<dbReference type="Gene3D" id="2.120.10.30">
    <property type="entry name" value="TolB, C-terminal domain"/>
    <property type="match status" value="1"/>
</dbReference>
<keyword evidence="4" id="KW-0862">Zinc</keyword>
<evidence type="ECO:0000256" key="1">
    <source>
        <dbReference type="ARBA" id="ARBA00022553"/>
    </source>
</evidence>
<evidence type="ECO:0000256" key="2">
    <source>
        <dbReference type="ARBA" id="ARBA00022723"/>
    </source>
</evidence>
<dbReference type="Gene3D" id="3.30.160.60">
    <property type="entry name" value="Classic Zinc Finger"/>
    <property type="match status" value="1"/>
</dbReference>
<evidence type="ECO:0000313" key="9">
    <source>
        <dbReference type="Proteomes" id="UP000683360"/>
    </source>
</evidence>
<feature type="domain" description="RING-type" evidence="6">
    <location>
        <begin position="17"/>
        <end position="64"/>
    </location>
</feature>
<dbReference type="PROSITE" id="PS50119">
    <property type="entry name" value="ZF_BBOX"/>
    <property type="match status" value="1"/>
</dbReference>
<keyword evidence="3 5" id="KW-0863">Zinc-finger</keyword>